<dbReference type="InterPro" id="IPR051601">
    <property type="entry name" value="Serine_prot/Carboxylest_S33"/>
</dbReference>
<evidence type="ECO:0000313" key="5">
    <source>
        <dbReference type="EMBL" id="QPH02544.1"/>
    </source>
</evidence>
<dbReference type="PANTHER" id="PTHR43248">
    <property type="entry name" value="2-SUCCINYL-6-HYDROXY-2,4-CYCLOHEXADIENE-1-CARBOXYLATE SYNTHASE"/>
    <property type="match status" value="1"/>
</dbReference>
<name>A0A7S9KTQ2_EPIFF</name>
<evidence type="ECO:0000256" key="2">
    <source>
        <dbReference type="ARBA" id="ARBA00022801"/>
    </source>
</evidence>
<protein>
    <recommendedName>
        <fullName evidence="4">Peptidase S33 tripeptidyl aminopeptidase-like C-terminal domain-containing protein</fullName>
    </recommendedName>
</protein>
<dbReference type="Pfam" id="PF08386">
    <property type="entry name" value="Abhydrolase_4"/>
    <property type="match status" value="1"/>
</dbReference>
<dbReference type="SUPFAM" id="SSF53474">
    <property type="entry name" value="alpha/beta-Hydrolases"/>
    <property type="match status" value="1"/>
</dbReference>
<proteinExistence type="inferred from homology"/>
<dbReference type="OrthoDB" id="425534at2759"/>
<dbReference type="EMBL" id="CP031387">
    <property type="protein sequence ID" value="QPH02544.1"/>
    <property type="molecule type" value="Genomic_DNA"/>
</dbReference>
<gene>
    <name evidence="5" type="ORF">C2857_006755</name>
</gene>
<feature type="chain" id="PRO_5034819400" description="Peptidase S33 tripeptidyl aminopeptidase-like C-terminal domain-containing protein" evidence="3">
    <location>
        <begin position="20"/>
        <end position="610"/>
    </location>
</feature>
<dbReference type="Proteomes" id="UP000594364">
    <property type="component" value="Chromosome 3"/>
</dbReference>
<feature type="signal peptide" evidence="3">
    <location>
        <begin position="1"/>
        <end position="19"/>
    </location>
</feature>
<evidence type="ECO:0000256" key="1">
    <source>
        <dbReference type="ARBA" id="ARBA00010088"/>
    </source>
</evidence>
<organism evidence="5 6">
    <name type="scientific">Epichloe festucae (strain Fl1)</name>
    <dbReference type="NCBI Taxonomy" id="877507"/>
    <lineage>
        <taxon>Eukaryota</taxon>
        <taxon>Fungi</taxon>
        <taxon>Dikarya</taxon>
        <taxon>Ascomycota</taxon>
        <taxon>Pezizomycotina</taxon>
        <taxon>Sordariomycetes</taxon>
        <taxon>Hypocreomycetidae</taxon>
        <taxon>Hypocreales</taxon>
        <taxon>Clavicipitaceae</taxon>
        <taxon>Epichloe</taxon>
    </lineage>
</organism>
<evidence type="ECO:0000313" key="6">
    <source>
        <dbReference type="Proteomes" id="UP000594364"/>
    </source>
</evidence>
<keyword evidence="6" id="KW-1185">Reference proteome</keyword>
<evidence type="ECO:0000259" key="4">
    <source>
        <dbReference type="Pfam" id="PF08386"/>
    </source>
</evidence>
<keyword evidence="3" id="KW-0732">Signal</keyword>
<sequence length="610" mass="66077">MRPQHQLLVSLSASASAAASANYTSPSFEWNSIRPTKDLEYHDCYTTFKCARLELPLNWKNTSDPRTVSIAMIKLPAKVSDTDPTFGGSVFTNPGGPGGSGVDLVLADGRNLQEYIDSPGKRHYEVVSFDPRGVKNSRPVADCYPEGVLARDAVKLESRGLGSLTHDPGKLAYGLAMTDGFGKKCAVVDEQGLNGGEIFAYLGTPNVARDMVEMVDKIDELRKKRGASGGDERMELKKRGRREDHVARLQYIGFSYGTVLGNYFLSLFPGRVGRVVLDGVCNADDYSNGGGWLTNTVDADAVVDKLFTGCFTAGPGLCALARDSDRSASDIRARFWTWLERLDESPISGLSASGNAVVLTGADIRLLLSMSAYRPVTAYGPLAQRLDSAMRGQDLQLFLSNLEASVLGGSLQDACPAAANETTAPPDQGSDAQTAVVCGDGDDVTSKNMTWWQSYIDKQKASSSVLASYWTSIRFPCARWRFKANWVFRGPYTTPEPTEFGREPEKGRPAAPPLLLTNRLDPVTPLSAARAMAKNHPGAGVVVQEAIGHCAFFAAYSECTRKIVAEYFHTGRVPDGEVACEAECGPWDVGCQAGVRTSEPWYVRRFPLGI</sequence>
<feature type="domain" description="Peptidase S33 tripeptidyl aminopeptidase-like C-terminal" evidence="4">
    <location>
        <begin position="466"/>
        <end position="580"/>
    </location>
</feature>
<comment type="similarity">
    <text evidence="1">Belongs to the peptidase S33 family.</text>
</comment>
<reference evidence="5 6" key="1">
    <citation type="journal article" date="2018" name="PLoS Genet.">
        <title>Repeat elements organise 3D genome structure and mediate transcription in the filamentous fungus Epichloe festucae.</title>
        <authorList>
            <person name="Winter D.J."/>
            <person name="Ganley A.R.D."/>
            <person name="Young C.A."/>
            <person name="Liachko I."/>
            <person name="Schardl C.L."/>
            <person name="Dupont P.Y."/>
            <person name="Berry D."/>
            <person name="Ram A."/>
            <person name="Scott B."/>
            <person name="Cox M.P."/>
        </authorList>
    </citation>
    <scope>NUCLEOTIDE SEQUENCE [LARGE SCALE GENOMIC DNA]</scope>
    <source>
        <strain evidence="5 6">Fl1</strain>
    </source>
</reference>
<dbReference type="InterPro" id="IPR029058">
    <property type="entry name" value="AB_hydrolase_fold"/>
</dbReference>
<accession>A0A7S9KTQ2</accession>
<dbReference type="InterPro" id="IPR013595">
    <property type="entry name" value="Pept_S33_TAP-like_C"/>
</dbReference>
<keyword evidence="2" id="KW-0378">Hydrolase</keyword>
<dbReference type="PANTHER" id="PTHR43248:SF25">
    <property type="entry name" value="AB HYDROLASE-1 DOMAIN-CONTAINING PROTEIN-RELATED"/>
    <property type="match status" value="1"/>
</dbReference>
<dbReference type="GO" id="GO:0016787">
    <property type="term" value="F:hydrolase activity"/>
    <property type="evidence" value="ECO:0007669"/>
    <property type="project" value="UniProtKB-KW"/>
</dbReference>
<dbReference type="AlphaFoldDB" id="A0A7S9KTQ2"/>
<dbReference type="Gene3D" id="3.40.50.1820">
    <property type="entry name" value="alpha/beta hydrolase"/>
    <property type="match status" value="1"/>
</dbReference>
<evidence type="ECO:0000256" key="3">
    <source>
        <dbReference type="SAM" id="SignalP"/>
    </source>
</evidence>